<dbReference type="Proteomes" id="UP001519654">
    <property type="component" value="Unassembled WGS sequence"/>
</dbReference>
<name>A0ABS5YUF5_9ACTN</name>
<organism evidence="2 3">
    <name type="scientific">Paractinoplanes bogorensis</name>
    <dbReference type="NCBI Taxonomy" id="1610840"/>
    <lineage>
        <taxon>Bacteria</taxon>
        <taxon>Bacillati</taxon>
        <taxon>Actinomycetota</taxon>
        <taxon>Actinomycetes</taxon>
        <taxon>Micromonosporales</taxon>
        <taxon>Micromonosporaceae</taxon>
        <taxon>Paractinoplanes</taxon>
    </lineage>
</organism>
<keyword evidence="2" id="KW-0695">RNA-directed DNA polymerase</keyword>
<dbReference type="CDD" id="cd01646">
    <property type="entry name" value="RT_Bac_retron_I"/>
    <property type="match status" value="1"/>
</dbReference>
<evidence type="ECO:0000259" key="1">
    <source>
        <dbReference type="PROSITE" id="PS50878"/>
    </source>
</evidence>
<evidence type="ECO:0000313" key="3">
    <source>
        <dbReference type="Proteomes" id="UP001519654"/>
    </source>
</evidence>
<dbReference type="SUPFAM" id="SSF56672">
    <property type="entry name" value="DNA/RNA polymerases"/>
    <property type="match status" value="1"/>
</dbReference>
<protein>
    <submittedName>
        <fullName evidence="2">RNA-directed DNA polymerase</fullName>
    </submittedName>
</protein>
<dbReference type="InterPro" id="IPR051083">
    <property type="entry name" value="GrpII_Intron_Splice-Mob/Def"/>
</dbReference>
<dbReference type="GO" id="GO:0003964">
    <property type="term" value="F:RNA-directed DNA polymerase activity"/>
    <property type="evidence" value="ECO:0007669"/>
    <property type="project" value="UniProtKB-KW"/>
</dbReference>
<feature type="domain" description="Reverse transcriptase" evidence="1">
    <location>
        <begin position="1"/>
        <end position="238"/>
    </location>
</feature>
<keyword evidence="2" id="KW-0808">Transferase</keyword>
<keyword evidence="3" id="KW-1185">Reference proteome</keyword>
<evidence type="ECO:0000313" key="2">
    <source>
        <dbReference type="EMBL" id="MBU2667090.1"/>
    </source>
</evidence>
<dbReference type="PANTHER" id="PTHR34047">
    <property type="entry name" value="NUCLEAR INTRON MATURASE 1, MITOCHONDRIAL-RELATED"/>
    <property type="match status" value="1"/>
</dbReference>
<dbReference type="PANTHER" id="PTHR34047:SF8">
    <property type="entry name" value="PROTEIN YKFC"/>
    <property type="match status" value="1"/>
</dbReference>
<sequence>MTNNYKPAHVEVIDLPKDRLMVRPLSRLRLGARLAYEAAVLGAAPVIDGTVPRDVYSYRWWKRKDRILAPVGSWLRMQRAARSHHKRNSDLMLARTDISSFYESVDVETLLSELASLPLDAWTIEVISESLRSFNNLGSVWGLPQGYDVSGILANMYLLPIDALITSRQIRYFRYSDDIYAFGDDWLALRQILLEVNSALRSRRLILSSSKTRIIDSHSVPQELEDLEKDAISYGIRIRDATAPTDLRAYFDRVVADGLPDTRDLKYCLNQFGRIRDDYAVKWLLVNMTQLPHVARESLFYLAKFQSKMPEIGEEVVDLLTNSMLSLYPYAEQHLLIYLLRQNVYTKKSRQAAWNMLADKNKETFVREFAARYIGHAGVQSDGPRLRQRFQDEDNTRIRRALLVACYEARGCPPSLLRSVQIADQNLDHTAAYLLKAPDRIPLPQVKWEP</sequence>
<dbReference type="InterPro" id="IPR000477">
    <property type="entry name" value="RT_dom"/>
</dbReference>
<proteinExistence type="predicted"/>
<reference evidence="2 3" key="1">
    <citation type="submission" date="2021-06" db="EMBL/GenBank/DDBJ databases">
        <title>Actinoplanes lichenicola sp. nov., and Actinoplanes ovalisporus sp. nov., isolated from lichen in Thailand.</title>
        <authorList>
            <person name="Saeng-In P."/>
            <person name="Kanchanasin P."/>
            <person name="Yuki M."/>
            <person name="Kudo T."/>
            <person name="Ohkuma M."/>
            <person name="Phongsopitanun W."/>
            <person name="Tanasupawat S."/>
        </authorList>
    </citation>
    <scope>NUCLEOTIDE SEQUENCE [LARGE SCALE GENOMIC DNA]</scope>
    <source>
        <strain evidence="2 3">NBRC 110975</strain>
    </source>
</reference>
<dbReference type="EMBL" id="JAHKKG010000008">
    <property type="protein sequence ID" value="MBU2667090.1"/>
    <property type="molecule type" value="Genomic_DNA"/>
</dbReference>
<dbReference type="InterPro" id="IPR043502">
    <property type="entry name" value="DNA/RNA_pol_sf"/>
</dbReference>
<dbReference type="RefSeq" id="WP_215791346.1">
    <property type="nucleotide sequence ID" value="NZ_JAHKKG010000008.1"/>
</dbReference>
<dbReference type="Pfam" id="PF00078">
    <property type="entry name" value="RVT_1"/>
    <property type="match status" value="1"/>
</dbReference>
<keyword evidence="2" id="KW-0548">Nucleotidyltransferase</keyword>
<gene>
    <name evidence="2" type="ORF">KOI35_26640</name>
</gene>
<accession>A0ABS5YUF5</accession>
<comment type="caution">
    <text evidence="2">The sequence shown here is derived from an EMBL/GenBank/DDBJ whole genome shotgun (WGS) entry which is preliminary data.</text>
</comment>
<dbReference type="PROSITE" id="PS50878">
    <property type="entry name" value="RT_POL"/>
    <property type="match status" value="1"/>
</dbReference>